<evidence type="ECO:0000313" key="2">
    <source>
        <dbReference type="Proteomes" id="UP000031419"/>
    </source>
</evidence>
<dbReference type="eggNOG" id="COG2227">
    <property type="taxonomic scope" value="Bacteria"/>
</dbReference>
<dbReference type="CDD" id="cd02440">
    <property type="entry name" value="AdoMet_MTases"/>
    <property type="match status" value="1"/>
</dbReference>
<comment type="caution">
    <text evidence="1">The sequence shown here is derived from an EMBL/GenBank/DDBJ whole genome shotgun (WGS) entry which is preliminary data.</text>
</comment>
<dbReference type="EMBL" id="JNVU01000025">
    <property type="protein sequence ID" value="KEI44422.1"/>
    <property type="molecule type" value="Genomic_DNA"/>
</dbReference>
<dbReference type="RefSeq" id="WP_029719271.1">
    <property type="nucleotide sequence ID" value="NZ_JNVU01000025.1"/>
</dbReference>
<dbReference type="STRING" id="28042.GU90_09570"/>
<dbReference type="Gene3D" id="3.40.50.150">
    <property type="entry name" value="Vaccinia Virus protein VP39"/>
    <property type="match status" value="1"/>
</dbReference>
<evidence type="ECO:0000313" key="1">
    <source>
        <dbReference type="EMBL" id="KEI44422.1"/>
    </source>
</evidence>
<organism evidence="1 2">
    <name type="scientific">Saccharopolyspora rectivirgula</name>
    <dbReference type="NCBI Taxonomy" id="28042"/>
    <lineage>
        <taxon>Bacteria</taxon>
        <taxon>Bacillati</taxon>
        <taxon>Actinomycetota</taxon>
        <taxon>Actinomycetes</taxon>
        <taxon>Pseudonocardiales</taxon>
        <taxon>Pseudonocardiaceae</taxon>
        <taxon>Saccharopolyspora</taxon>
    </lineage>
</organism>
<dbReference type="Proteomes" id="UP000031419">
    <property type="component" value="Unassembled WGS sequence"/>
</dbReference>
<dbReference type="GO" id="GO:0008168">
    <property type="term" value="F:methyltransferase activity"/>
    <property type="evidence" value="ECO:0007669"/>
    <property type="project" value="UniProtKB-KW"/>
</dbReference>
<dbReference type="InterPro" id="IPR029063">
    <property type="entry name" value="SAM-dependent_MTases_sf"/>
</dbReference>
<dbReference type="PANTHER" id="PTHR43861">
    <property type="entry name" value="TRANS-ACONITATE 2-METHYLTRANSFERASE-RELATED"/>
    <property type="match status" value="1"/>
</dbReference>
<dbReference type="GO" id="GO:0032259">
    <property type="term" value="P:methylation"/>
    <property type="evidence" value="ECO:0007669"/>
    <property type="project" value="UniProtKB-KW"/>
</dbReference>
<sequence>MRADAVHRVLEAELADARRRKGGARPHVLDVGGGSGVWAVPLALAGCSVTVVDPSPNALATLQRRATDAGVADLITPLQGDTDALAALSPAGGADLVLAHGLLEVVDDAAEALATIAAATAPGGAVSVLVSNRYAAVLSRVLAGRFAEALDVLQATDGKASSDSDTLQRRFDAEGLRELLSAAGLEVKLLQGQGVFSDLVPGSAAEKNSATGEALDELELAAAGQPPLRDIATRLHAIAHTPAE</sequence>
<proteinExistence type="predicted"/>
<keyword evidence="1" id="KW-0808">Transferase</keyword>
<keyword evidence="2" id="KW-1185">Reference proteome</keyword>
<reference evidence="1 2" key="1">
    <citation type="submission" date="2014-06" db="EMBL/GenBank/DDBJ databases">
        <title>Saccharopolyspora rectivirgula DSM-43113 Genome sequencing.</title>
        <authorList>
            <person name="Barrera C."/>
            <person name="Millon L."/>
            <person name="Rognon B."/>
            <person name="Zaugg C."/>
            <person name="Monod M."/>
        </authorList>
    </citation>
    <scope>NUCLEOTIDE SEQUENCE [LARGE SCALE GENOMIC DNA]</scope>
    <source>
        <strain evidence="1 2">DSM 43113</strain>
    </source>
</reference>
<protein>
    <submittedName>
        <fullName evidence="1">Methyltransferase</fullName>
    </submittedName>
</protein>
<dbReference type="Pfam" id="PF13489">
    <property type="entry name" value="Methyltransf_23"/>
    <property type="match status" value="1"/>
</dbReference>
<dbReference type="AlphaFoldDB" id="A0A073AZC2"/>
<name>A0A073AZC2_9PSEU</name>
<accession>A0A073AZC2</accession>
<gene>
    <name evidence="1" type="ORF">GU90_09570</name>
</gene>
<dbReference type="SUPFAM" id="SSF53335">
    <property type="entry name" value="S-adenosyl-L-methionine-dependent methyltransferases"/>
    <property type="match status" value="1"/>
</dbReference>
<dbReference type="OrthoDB" id="3366024at2"/>
<keyword evidence="1" id="KW-0489">Methyltransferase</keyword>